<feature type="compositionally biased region" description="Gly residues" evidence="7">
    <location>
        <begin position="86"/>
        <end position="99"/>
    </location>
</feature>
<feature type="compositionally biased region" description="Pro residues" evidence="7">
    <location>
        <begin position="100"/>
        <end position="127"/>
    </location>
</feature>
<dbReference type="InterPro" id="IPR001464">
    <property type="entry name" value="Annexin"/>
</dbReference>
<evidence type="ECO:0000313" key="8">
    <source>
        <dbReference type="Proteomes" id="UP000694845"/>
    </source>
</evidence>
<proteinExistence type="inferred from homology"/>
<dbReference type="AlphaFoldDB" id="A0A8B7YFX4"/>
<feature type="region of interest" description="Disordered" evidence="7">
    <location>
        <begin position="190"/>
        <end position="229"/>
    </location>
</feature>
<dbReference type="PROSITE" id="PS00223">
    <property type="entry name" value="ANNEXIN_1"/>
    <property type="match status" value="2"/>
</dbReference>
<dbReference type="InterPro" id="IPR037104">
    <property type="entry name" value="Annexin_sf"/>
</dbReference>
<dbReference type="GO" id="GO:0005634">
    <property type="term" value="C:nucleus"/>
    <property type="evidence" value="ECO:0007669"/>
    <property type="project" value="TreeGrafter"/>
</dbReference>
<evidence type="ECO:0000256" key="7">
    <source>
        <dbReference type="SAM" id="MobiDB-lite"/>
    </source>
</evidence>
<dbReference type="InterPro" id="IPR018252">
    <property type="entry name" value="Annexin_repeat_CS"/>
</dbReference>
<dbReference type="RefSeq" id="XP_022092138.1">
    <property type="nucleotide sequence ID" value="XM_022236446.1"/>
</dbReference>
<evidence type="ECO:0000256" key="4">
    <source>
        <dbReference type="ARBA" id="ARBA00023216"/>
    </source>
</evidence>
<keyword evidence="3 6" id="KW-0106">Calcium</keyword>
<evidence type="ECO:0000313" key="9">
    <source>
        <dbReference type="RefSeq" id="XP_022092138.1"/>
    </source>
</evidence>
<dbReference type="PRINTS" id="PR00196">
    <property type="entry name" value="ANNEXIN"/>
</dbReference>
<sequence length="562" mass="58977">MSYGGGYPPAPGGYPPAPGGYPPAPGGGGYPPAPGGGYPPAPGSSSYPPAPGGYPPAPGGGGYPPAPGGGGYPPPSAPGGYPPAPGGGGYPPAPGGGGYPPAPAPGGYPQSGYPPAPQPTGYPPAPAAPASMPSADYGTSSGSAGLPYNPNPTGMGFAVPPTSVQYNDPYAAQLGLGGAAYAASAFRHPTAAPTPAPSGPPMPTPQYNAPPSQGMPPPQSSPAKQAPVVPTQQMATMTIAPKTIKRGTGTVKEKVNFNGQKEAEILRKAMKGIGTDEKAIISVVATCSNAQRQRILLDYKTMYGKDLVKNLKSELKGKLEDVVVGLMMTPAVFDAHQLRKAMKGLGTDEAILIEILCTRTNQEIHTIKETYKKEFSRNLEKDVVSETSGHFQRLLVSMTQGARSEDPTVNQAKAKADAQALWDAGEKKWGTDESKFNEILASRSFPQLRATFDEYSRLGKYSIEQSIKREMSGDLEKGMLTIVDCVRNTPKYFAMKLYKSMKGIGTDDDTLMRVIISRSEIDMMEVKQEFHRDHKQTLGKFIAGDTSGDYKKILLELVGGES</sequence>
<dbReference type="PANTHER" id="PTHR10502:SF102">
    <property type="entry name" value="ANNEXIN B11"/>
    <property type="match status" value="1"/>
</dbReference>
<keyword evidence="4 6" id="KW-0041">Annexin</keyword>
<feature type="region of interest" description="Disordered" evidence="7">
    <location>
        <begin position="1"/>
        <end position="146"/>
    </location>
</feature>
<accession>A0A8B7YFX4</accession>
<dbReference type="GO" id="GO:0005509">
    <property type="term" value="F:calcium ion binding"/>
    <property type="evidence" value="ECO:0007669"/>
    <property type="project" value="InterPro"/>
</dbReference>
<feature type="compositionally biased region" description="Pro residues" evidence="7">
    <location>
        <begin position="8"/>
        <end position="85"/>
    </location>
</feature>
<dbReference type="GO" id="GO:0005886">
    <property type="term" value="C:plasma membrane"/>
    <property type="evidence" value="ECO:0007669"/>
    <property type="project" value="TreeGrafter"/>
</dbReference>
<protein>
    <recommendedName>
        <fullName evidence="6">Annexin</fullName>
    </recommendedName>
</protein>
<dbReference type="GO" id="GO:0005544">
    <property type="term" value="F:calcium-dependent phospholipid binding"/>
    <property type="evidence" value="ECO:0007669"/>
    <property type="project" value="UniProtKB-KW"/>
</dbReference>
<evidence type="ECO:0000256" key="1">
    <source>
        <dbReference type="ARBA" id="ARBA00007831"/>
    </source>
</evidence>
<feature type="compositionally biased region" description="Pro residues" evidence="7">
    <location>
        <begin position="192"/>
        <end position="204"/>
    </location>
</feature>
<dbReference type="FunFam" id="1.10.220.10:FF:000002">
    <property type="entry name" value="Annexin"/>
    <property type="match status" value="1"/>
</dbReference>
<dbReference type="SMART" id="SM00335">
    <property type="entry name" value="ANX"/>
    <property type="match status" value="4"/>
</dbReference>
<dbReference type="GO" id="GO:0001786">
    <property type="term" value="F:phosphatidylserine binding"/>
    <property type="evidence" value="ECO:0007669"/>
    <property type="project" value="TreeGrafter"/>
</dbReference>
<dbReference type="KEGG" id="aplc:110980078"/>
<gene>
    <name evidence="9 10" type="primary">LOC110980078</name>
</gene>
<evidence type="ECO:0000256" key="3">
    <source>
        <dbReference type="ARBA" id="ARBA00022837"/>
    </source>
</evidence>
<dbReference type="GO" id="GO:0005737">
    <property type="term" value="C:cytoplasm"/>
    <property type="evidence" value="ECO:0007669"/>
    <property type="project" value="TreeGrafter"/>
</dbReference>
<dbReference type="FunFam" id="1.10.220.10:FF:000003">
    <property type="entry name" value="Annexin"/>
    <property type="match status" value="1"/>
</dbReference>
<dbReference type="RefSeq" id="XP_022092222.1">
    <property type="nucleotide sequence ID" value="XM_022236530.1"/>
</dbReference>
<dbReference type="FunFam" id="1.10.220.10:FF:000004">
    <property type="entry name" value="Annexin"/>
    <property type="match status" value="1"/>
</dbReference>
<evidence type="ECO:0000256" key="5">
    <source>
        <dbReference type="ARBA" id="ARBA00023302"/>
    </source>
</evidence>
<comment type="domain">
    <text evidence="6">A pair of annexin repeats may form one binding site for calcium and phospholipid.</text>
</comment>
<dbReference type="PANTHER" id="PTHR10502">
    <property type="entry name" value="ANNEXIN"/>
    <property type="match status" value="1"/>
</dbReference>
<evidence type="ECO:0000256" key="6">
    <source>
        <dbReference type="RuleBase" id="RU003540"/>
    </source>
</evidence>
<dbReference type="PRINTS" id="PR01871">
    <property type="entry name" value="ANNEXINVII"/>
</dbReference>
<keyword evidence="8" id="KW-1185">Reference proteome</keyword>
<dbReference type="InterPro" id="IPR018502">
    <property type="entry name" value="Annexin_repeat"/>
</dbReference>
<name>A0A8B7YFX4_ACAPL</name>
<evidence type="ECO:0000313" key="10">
    <source>
        <dbReference type="RefSeq" id="XP_022092222.1"/>
    </source>
</evidence>
<reference evidence="9 10" key="1">
    <citation type="submission" date="2025-04" db="UniProtKB">
        <authorList>
            <consortium name="RefSeq"/>
        </authorList>
    </citation>
    <scope>IDENTIFICATION</scope>
</reference>
<dbReference type="GeneID" id="110980078"/>
<dbReference type="GO" id="GO:0012506">
    <property type="term" value="C:vesicle membrane"/>
    <property type="evidence" value="ECO:0007669"/>
    <property type="project" value="TreeGrafter"/>
</dbReference>
<dbReference type="Gene3D" id="1.10.220.10">
    <property type="entry name" value="Annexin"/>
    <property type="match status" value="4"/>
</dbReference>
<dbReference type="SUPFAM" id="SSF47874">
    <property type="entry name" value="Annexin"/>
    <property type="match status" value="1"/>
</dbReference>
<evidence type="ECO:0000256" key="2">
    <source>
        <dbReference type="ARBA" id="ARBA00022737"/>
    </source>
</evidence>
<keyword evidence="5 6" id="KW-0111">Calcium/phospholipid-binding</keyword>
<organism evidence="8 9">
    <name type="scientific">Acanthaster planci</name>
    <name type="common">Crown-of-thorns starfish</name>
    <dbReference type="NCBI Taxonomy" id="133434"/>
    <lineage>
        <taxon>Eukaryota</taxon>
        <taxon>Metazoa</taxon>
        <taxon>Echinodermata</taxon>
        <taxon>Eleutherozoa</taxon>
        <taxon>Asterozoa</taxon>
        <taxon>Asteroidea</taxon>
        <taxon>Valvatacea</taxon>
        <taxon>Valvatida</taxon>
        <taxon>Acanthasteridae</taxon>
        <taxon>Acanthaster</taxon>
    </lineage>
</organism>
<keyword evidence="2 6" id="KW-0677">Repeat</keyword>
<dbReference type="Pfam" id="PF00191">
    <property type="entry name" value="Annexin"/>
    <property type="match status" value="4"/>
</dbReference>
<dbReference type="Proteomes" id="UP000694845">
    <property type="component" value="Unplaced"/>
</dbReference>
<dbReference type="PROSITE" id="PS51897">
    <property type="entry name" value="ANNEXIN_2"/>
    <property type="match status" value="4"/>
</dbReference>
<comment type="similarity">
    <text evidence="1 6">Belongs to the annexin family.</text>
</comment>
<dbReference type="FunFam" id="1.10.220.10:FF:000001">
    <property type="entry name" value="Annexin"/>
    <property type="match status" value="1"/>
</dbReference>
<dbReference type="OrthoDB" id="37886at2759"/>